<feature type="coiled-coil region" evidence="1">
    <location>
        <begin position="808"/>
        <end position="835"/>
    </location>
</feature>
<dbReference type="PANTHER" id="PTHR10887:SF495">
    <property type="entry name" value="HELICASE SENATAXIN ISOFORM X1-RELATED"/>
    <property type="match status" value="1"/>
</dbReference>
<feature type="coiled-coil region" evidence="1">
    <location>
        <begin position="504"/>
        <end position="573"/>
    </location>
</feature>
<name>A0A239AWG0_9ACTN</name>
<dbReference type="EMBL" id="FZNP01000009">
    <property type="protein sequence ID" value="SNR99849.1"/>
    <property type="molecule type" value="Genomic_DNA"/>
</dbReference>
<keyword evidence="1" id="KW-0175">Coiled coil</keyword>
<gene>
    <name evidence="3" type="ORF">SAMN06265355_109248</name>
</gene>
<dbReference type="InterPro" id="IPR003593">
    <property type="entry name" value="AAA+_ATPase"/>
</dbReference>
<dbReference type="Pfam" id="PF13087">
    <property type="entry name" value="AAA_12"/>
    <property type="match status" value="1"/>
</dbReference>
<evidence type="ECO:0000259" key="2">
    <source>
        <dbReference type="SMART" id="SM00382"/>
    </source>
</evidence>
<dbReference type="CDD" id="cd18808">
    <property type="entry name" value="SF1_C_Upf1"/>
    <property type="match status" value="1"/>
</dbReference>
<dbReference type="SMART" id="SM00382">
    <property type="entry name" value="AAA"/>
    <property type="match status" value="1"/>
</dbReference>
<dbReference type="SUPFAM" id="SSF52540">
    <property type="entry name" value="P-loop containing nucleoside triphosphate hydrolases"/>
    <property type="match status" value="1"/>
</dbReference>
<evidence type="ECO:0000313" key="3">
    <source>
        <dbReference type="EMBL" id="SNR99849.1"/>
    </source>
</evidence>
<feature type="domain" description="AAA+ ATPase" evidence="2">
    <location>
        <begin position="350"/>
        <end position="1085"/>
    </location>
</feature>
<dbReference type="InterPro" id="IPR027417">
    <property type="entry name" value="P-loop_NTPase"/>
</dbReference>
<dbReference type="GO" id="GO:0004386">
    <property type="term" value="F:helicase activity"/>
    <property type="evidence" value="ECO:0007669"/>
    <property type="project" value="InterPro"/>
</dbReference>
<protein>
    <submittedName>
        <fullName evidence="3">AAA domain-containing protein</fullName>
    </submittedName>
</protein>
<dbReference type="Proteomes" id="UP000198420">
    <property type="component" value="Unassembled WGS sequence"/>
</dbReference>
<accession>A0A239AWG0</accession>
<dbReference type="InterPro" id="IPR041677">
    <property type="entry name" value="DNA2/NAM7_AAA_11"/>
</dbReference>
<dbReference type="InterPro" id="IPR047187">
    <property type="entry name" value="SF1_C_Upf1"/>
</dbReference>
<dbReference type="Pfam" id="PF13086">
    <property type="entry name" value="AAA_11"/>
    <property type="match status" value="2"/>
</dbReference>
<keyword evidence="4" id="KW-1185">Reference proteome</keyword>
<dbReference type="PANTHER" id="PTHR10887">
    <property type="entry name" value="DNA2/NAM7 HELICASE FAMILY"/>
    <property type="match status" value="1"/>
</dbReference>
<dbReference type="RefSeq" id="WP_089314069.1">
    <property type="nucleotide sequence ID" value="NZ_FZNP01000009.1"/>
</dbReference>
<dbReference type="InterPro" id="IPR041679">
    <property type="entry name" value="DNA2/NAM7-like_C"/>
</dbReference>
<dbReference type="OrthoDB" id="3197455at2"/>
<dbReference type="Gene3D" id="3.40.50.300">
    <property type="entry name" value="P-loop containing nucleotide triphosphate hydrolases"/>
    <property type="match status" value="3"/>
</dbReference>
<proteinExistence type="predicted"/>
<organism evidence="3 4">
    <name type="scientific">Actinomadura mexicana</name>
    <dbReference type="NCBI Taxonomy" id="134959"/>
    <lineage>
        <taxon>Bacteria</taxon>
        <taxon>Bacillati</taxon>
        <taxon>Actinomycetota</taxon>
        <taxon>Actinomycetes</taxon>
        <taxon>Streptosporangiales</taxon>
        <taxon>Thermomonosporaceae</taxon>
        <taxon>Actinomadura</taxon>
    </lineage>
</organism>
<sequence>MAKWDRVEPRLAPPRHWVDELEELRRGRLTASLGEIRLSFDPSQFTGVDLDAVAADLSAAAVLARAPGERRYYDFFGEKYLLRLLDRKAKEGQHRLAVVASVRQSDRMLPRTGWFTCKVTFDRLWDERPCDLPALLDAVGQERQAARRKAAERALTSRHQQRTPARSADLSALAGRRYGALRALLELLKLRAENECIEAPCTIVDSDRRSGADDESPLLALQLEGNTRDFDDARVTLTAGPFSVNTKVVDSGQGLLFVERPAVPLPDAPLRISRNSRFGMRQHQSALDAFMRGDVSGDWADLVNLLCDTKALELAASQIVRPDRFFCDLDPGTPALNDEQRKAVTGAMSTPHAFMIQGPPGTGKTSVISELVRQLVARGERVLLLAPTHAAIDEALRRVGDKPGIRALRLTWNELKVDEDLRRFLPDQMALTPNLRVRRPEFSRAAGWDTEYHRLESELKAAERLQALLPDVNVVREAAQRAQTEMRDGHDLLAQAQSQYDERAGALARQLADTRARLNEAAAEEDAWTQRRQRAQSRISRYVEGLQRLARAAEELEHARHESKSARSELARQEGVLRDLAQADIVALTPLDEQIRATAERIARAQRKTAEQGQRVHHALQMIKTIRLQRGSFGSFIDTLFGRQDPNLAEWYRHRAAAWEASARARSEWSRAEEWRKELLRRRETLLAEWREETHRRREHALRQVDAASQVHRRSVHAWQSSLRAVGLAVFPVESQVDDLARRLDAFLRDPVRTSDLPEWLNLPDLAAASRELAAITRRERDLGLLRRREERTHEEIVRLDTAAASDRVRNEQLVAEAQERLAEAESRLELMTDSIGPALESLGFDGLPMAEDLATRIDAIRNRHTLIPHLIKFERRWFELNASLSDEQIAAEIDIAYGRTANLVCATTTGIVGRGSDLVRHADFDTLIVDEASRVTDSEFLIGAVRARRWVLVGDEKQLPPHVDNLDERHLHALAAIARAERGDAPSIEDAVRKLANLWEKDEDLRAYRVPEVTQYAENLVGSGGWDEIYRKDFKKAREATRRSTSCGDSDTDRRVLLTMRDYLVRSLFQRAVESCRKPLRQPLIMQRRMIEPIADIVRGPVYGGDLLTPAPEDLAAHGVVPLVAGKFTAPVILLDTSAYGQRAMEQRKNTGFVNDLECQWVVDVCEQYERRLDRNEQVSVSVLSFYAAQAALIKNRLGFPRYTSFRKLKFRVVGPVDRSQGQESDLVIISFTRASKHVGPNYGLWLQDLRRLNVACTRAHRALVLVGHRDTLSRLGTGVITNPGRAESDGRGKAAAFYQALLSRFDSASNDYKVIKDFG</sequence>
<reference evidence="4" key="1">
    <citation type="submission" date="2017-06" db="EMBL/GenBank/DDBJ databases">
        <authorList>
            <person name="Varghese N."/>
            <person name="Submissions S."/>
        </authorList>
    </citation>
    <scope>NUCLEOTIDE SEQUENCE [LARGE SCALE GENOMIC DNA]</scope>
    <source>
        <strain evidence="4">DSM 44485</strain>
    </source>
</reference>
<dbReference type="InterPro" id="IPR045055">
    <property type="entry name" value="DNA2/NAM7-like"/>
</dbReference>
<evidence type="ECO:0000256" key="1">
    <source>
        <dbReference type="SAM" id="Coils"/>
    </source>
</evidence>
<evidence type="ECO:0000313" key="4">
    <source>
        <dbReference type="Proteomes" id="UP000198420"/>
    </source>
</evidence>